<dbReference type="EMBL" id="FNXT01000103">
    <property type="protein sequence ID" value="SZX60782.1"/>
    <property type="molecule type" value="Genomic_DNA"/>
</dbReference>
<dbReference type="InterPro" id="IPR051644">
    <property type="entry name" value="TRAMP_AT-DNA-binding"/>
</dbReference>
<evidence type="ECO:0000256" key="2">
    <source>
        <dbReference type="ARBA" id="ARBA00022737"/>
    </source>
</evidence>
<dbReference type="PANTHER" id="PTHR46543:SF2">
    <property type="entry name" value="AGAP013096-PA"/>
    <property type="match status" value="1"/>
</dbReference>
<dbReference type="Proteomes" id="UP000256970">
    <property type="component" value="Unassembled WGS sequence"/>
</dbReference>
<accession>A0A383V7M1</accession>
<keyword evidence="6" id="KW-1185">Reference proteome</keyword>
<feature type="compositionally biased region" description="Polar residues" evidence="4">
    <location>
        <begin position="145"/>
        <end position="154"/>
    </location>
</feature>
<dbReference type="GO" id="GO:0071031">
    <property type="term" value="P:nuclear mRNA surveillance of mRNA 3'-end processing"/>
    <property type="evidence" value="ECO:0007669"/>
    <property type="project" value="TreeGrafter"/>
</dbReference>
<evidence type="ECO:0000313" key="6">
    <source>
        <dbReference type="Proteomes" id="UP000256970"/>
    </source>
</evidence>
<keyword evidence="2" id="KW-0677">Repeat</keyword>
<dbReference type="GO" id="GO:0031499">
    <property type="term" value="C:TRAMP complex"/>
    <property type="evidence" value="ECO:0007669"/>
    <property type="project" value="TreeGrafter"/>
</dbReference>
<feature type="region of interest" description="Disordered" evidence="4">
    <location>
        <begin position="230"/>
        <end position="253"/>
    </location>
</feature>
<dbReference type="GO" id="GO:0071039">
    <property type="term" value="P:nuclear polyadenylation-dependent CUT catabolic process"/>
    <property type="evidence" value="ECO:0007669"/>
    <property type="project" value="TreeGrafter"/>
</dbReference>
<reference evidence="5 6" key="1">
    <citation type="submission" date="2016-10" db="EMBL/GenBank/DDBJ databases">
        <authorList>
            <person name="Cai Z."/>
        </authorList>
    </citation>
    <scope>NUCLEOTIDE SEQUENCE [LARGE SCALE GENOMIC DNA]</scope>
</reference>
<feature type="region of interest" description="Disordered" evidence="4">
    <location>
        <begin position="106"/>
        <end position="179"/>
    </location>
</feature>
<feature type="compositionally biased region" description="Polar residues" evidence="4">
    <location>
        <begin position="972"/>
        <end position="982"/>
    </location>
</feature>
<organism evidence="5 6">
    <name type="scientific">Tetradesmus obliquus</name>
    <name type="common">Green alga</name>
    <name type="synonym">Acutodesmus obliquus</name>
    <dbReference type="NCBI Taxonomy" id="3088"/>
    <lineage>
        <taxon>Eukaryota</taxon>
        <taxon>Viridiplantae</taxon>
        <taxon>Chlorophyta</taxon>
        <taxon>core chlorophytes</taxon>
        <taxon>Chlorophyceae</taxon>
        <taxon>CS clade</taxon>
        <taxon>Sphaeropleales</taxon>
        <taxon>Scenedesmaceae</taxon>
        <taxon>Tetradesmus</taxon>
    </lineage>
</organism>
<dbReference type="GO" id="GO:0071037">
    <property type="term" value="P:nuclear polyadenylation-dependent snRNA catabolic process"/>
    <property type="evidence" value="ECO:0007669"/>
    <property type="project" value="TreeGrafter"/>
</dbReference>
<dbReference type="GO" id="GO:0071035">
    <property type="term" value="P:nuclear polyadenylation-dependent rRNA catabolic process"/>
    <property type="evidence" value="ECO:0007669"/>
    <property type="project" value="TreeGrafter"/>
</dbReference>
<dbReference type="AlphaFoldDB" id="A0A383V7M1"/>
<sequence>MYLHSPQTCGGGLAQGWLKPRITPRQWLDQRWQRQAGGNDNHHKLAAAAIDPPLLPTHSFLVTHNSSSSNSILPWDSLLVSTDPQPRLAAKPAPSSQALQQQLPGLVNGHRPHQSKQERQHYNNLQQQQQQQQQQQRAHHAYAATAQSSQTIELHSTASISDSSSSSSSSSRPLSSVAESQQLMKDIKAARAIDELQQLYSGSSRSMDLLHCTCMLNRLAHVWEGMQRKSRQSQLQHKHTTLPGQQQQQQQQRLKQQRMQLQAVSALQLLEALLADLQQQHLAAASPRQLSSCLWVIGRFSRAAASSAVLQQAAAALLQQLLAPAPPSAAAAVGLGRVSVGAGQNGHGAAAAPQQGLPLNGHSVHSSVSDTAVHLQHQQQQLIGQQGHWHDQLQQQQQQQQQLVLDGANMADLANTLWALGRLAQVLPLRTLFPQQQQQQQQALVLLEQACCRQLQPTSPRDGRFVANCLYGFAHLAQPVPDLFAALQRRLGFNYCQQLQSQHVVIASWALAKLGHYDPALTARLLWRAVVVRGALQTHGVGLLLWSAGKLGHAADPRAVAQLLQAFKQHAGKARGKDVSLLLYGLHKLGLLQQHRSWLLGGLLQLVLQRLQGMQPAGIATLLSALLELSRSEAAEQQQAAAAAGPRQGSASVQPQLQQPASLLARRLQQPAAAAAGVLSPRAAGAREANSSRLLDPRHMAPLYRQVARHIAAQLQHTTPQILASISLSLAGLGYYDARLYPRLAAALAAGASPEVGAGVASSKEECYQRSQQQQQQHQQQLAPDGAQQLPYTTQQCVQLLCMFAHYQHPAPALWHALLPGLVQHAGIVGSSSSLQPRAAVQLLAASTSAGCAGDGVVLQALLQLAVAALQEHAASLQVTDLVQLAAAGTWLLNAVQQQQQGASADVAALQPLLGQLDRQLQRLLPRLVSAVLLQPQLLSPQHLPKLLGAAAQLQRSSSNRTSSAAYEASDCDTQLVSNQPNQQQQQQQQQQHGVQHVGQRQLSRLSELAVEQLGCWQPPALVALLSCHTQPPLFDPLLAEAYAEELLPLLGTMPVALLLQLLAVLAAARNAAGSSYSHSQLLAAALRQLHGRLLLATEQQLGEAVLLLEALQQQQGPVYRAAVRLLEGWGDAAAAAAAGAQQSEAAGHAVRMR</sequence>
<dbReference type="GO" id="GO:0003723">
    <property type="term" value="F:RNA binding"/>
    <property type="evidence" value="ECO:0007669"/>
    <property type="project" value="TreeGrafter"/>
</dbReference>
<evidence type="ECO:0000256" key="4">
    <source>
        <dbReference type="SAM" id="MobiDB-lite"/>
    </source>
</evidence>
<feature type="compositionally biased region" description="Basic residues" evidence="4">
    <location>
        <begin position="230"/>
        <end position="240"/>
    </location>
</feature>
<evidence type="ECO:0000256" key="3">
    <source>
        <dbReference type="ARBA" id="ARBA00023242"/>
    </source>
</evidence>
<proteinExistence type="predicted"/>
<feature type="region of interest" description="Disordered" evidence="4">
    <location>
        <begin position="970"/>
        <end position="996"/>
    </location>
</feature>
<dbReference type="GO" id="GO:0071038">
    <property type="term" value="P:TRAMP-dependent tRNA surveillance pathway"/>
    <property type="evidence" value="ECO:0007669"/>
    <property type="project" value="TreeGrafter"/>
</dbReference>
<evidence type="ECO:0000313" key="5">
    <source>
        <dbReference type="EMBL" id="SZX60782.1"/>
    </source>
</evidence>
<dbReference type="GO" id="GO:0071036">
    <property type="term" value="P:nuclear polyadenylation-dependent snoRNA catabolic process"/>
    <property type="evidence" value="ECO:0007669"/>
    <property type="project" value="TreeGrafter"/>
</dbReference>
<evidence type="ECO:0000256" key="1">
    <source>
        <dbReference type="ARBA" id="ARBA00004123"/>
    </source>
</evidence>
<feature type="compositionally biased region" description="Low complexity" evidence="4">
    <location>
        <begin position="126"/>
        <end position="136"/>
    </location>
</feature>
<protein>
    <submittedName>
        <fullName evidence="5">Uncharacterized protein</fullName>
    </submittedName>
</protein>
<feature type="compositionally biased region" description="Low complexity" evidence="4">
    <location>
        <begin position="156"/>
        <end position="176"/>
    </location>
</feature>
<dbReference type="PANTHER" id="PTHR46543">
    <property type="entry name" value="ZINC FINGER CCHC DOMAIN-CONTAINING PROTEIN 7"/>
    <property type="match status" value="1"/>
</dbReference>
<comment type="subcellular location">
    <subcellularLocation>
        <location evidence="1">Nucleus</location>
    </subcellularLocation>
</comment>
<name>A0A383V7M1_TETOB</name>
<gene>
    <name evidence="5" type="ORF">BQ4739_LOCUS1315</name>
</gene>
<keyword evidence="3" id="KW-0539">Nucleus</keyword>
<feature type="compositionally biased region" description="Low complexity" evidence="4">
    <location>
        <begin position="983"/>
        <end position="996"/>
    </location>
</feature>